<gene>
    <name evidence="1" type="ORF">JYB88_01925</name>
</gene>
<reference evidence="1 2" key="1">
    <citation type="submission" date="2021-03" db="EMBL/GenBank/DDBJ databases">
        <title>Novel species identification of genus Shewanella.</title>
        <authorList>
            <person name="Liu G."/>
            <person name="Zhang Q."/>
        </authorList>
    </citation>
    <scope>NUCLEOTIDE SEQUENCE [LARGE SCALE GENOMIC DNA]</scope>
    <source>
        <strain evidence="1 2">FJAT-53726</strain>
    </source>
</reference>
<dbReference type="Pfam" id="PF01503">
    <property type="entry name" value="PRA-PH"/>
    <property type="match status" value="1"/>
</dbReference>
<keyword evidence="2" id="KW-1185">Reference proteome</keyword>
<evidence type="ECO:0000313" key="1">
    <source>
        <dbReference type="EMBL" id="QSX30440.1"/>
    </source>
</evidence>
<protein>
    <submittedName>
        <fullName evidence="1">Nucleoside triphosphate pyrophosphohydrolase family protein</fullName>
    </submittedName>
</protein>
<dbReference type="InterPro" id="IPR021130">
    <property type="entry name" value="PRib-ATP_PPHydrolase-like"/>
</dbReference>
<dbReference type="RefSeq" id="WP_207325289.1">
    <property type="nucleotide sequence ID" value="NZ_CP071504.1"/>
</dbReference>
<dbReference type="Gene3D" id="1.10.3420.10">
    <property type="entry name" value="putative ntp pyrophosphohydrolase like domain"/>
    <property type="match status" value="2"/>
</dbReference>
<name>A0A974XL45_9GAMM</name>
<dbReference type="AlphaFoldDB" id="A0A974XL45"/>
<dbReference type="KEGG" id="scyp:JYB88_01925"/>
<dbReference type="EMBL" id="CP071504">
    <property type="protein sequence ID" value="QSX30440.1"/>
    <property type="molecule type" value="Genomic_DNA"/>
</dbReference>
<organism evidence="1 2">
    <name type="scientific">Shewanella cyperi</name>
    <dbReference type="NCBI Taxonomy" id="2814292"/>
    <lineage>
        <taxon>Bacteria</taxon>
        <taxon>Pseudomonadati</taxon>
        <taxon>Pseudomonadota</taxon>
        <taxon>Gammaproteobacteria</taxon>
        <taxon>Alteromonadales</taxon>
        <taxon>Shewanellaceae</taxon>
        <taxon>Shewanella</taxon>
    </lineage>
</organism>
<evidence type="ECO:0000313" key="2">
    <source>
        <dbReference type="Proteomes" id="UP000663281"/>
    </source>
</evidence>
<dbReference type="InterPro" id="IPR023292">
    <property type="entry name" value="NTP_PyroPHydrolase-like_dom_sf"/>
</dbReference>
<dbReference type="Proteomes" id="UP000663281">
    <property type="component" value="Chromosome"/>
</dbReference>
<sequence>MQLTCLTEALYAKLYRDIHEFRATFDLPVDSPASLDEKMDKLHSSLIIEELTELAEAKDKVEQADAIVDSVYVLMGRAVHLGARDMLAQLEISYFIDVLLHVAANRGIDFEPCWDEVHASNMSKVCRNEQELADTIAHYAAQGVEISGSRQGDFLIAKCAKDVELEGKTVRQGKVLKSVYYRPANLAPLVTG</sequence>
<dbReference type="CDD" id="cd11530">
    <property type="entry name" value="NTP-PPase_DR2231_like"/>
    <property type="match status" value="1"/>
</dbReference>
<proteinExistence type="predicted"/>
<dbReference type="InterPro" id="IPR033653">
    <property type="entry name" value="NTP-PPase_DR2231-like"/>
</dbReference>
<accession>A0A974XL45</accession>